<reference evidence="2 3" key="1">
    <citation type="journal article" date="2011" name="J. Bacteriol.">
        <title>Complete genome sequence of the cellulose-degrading bacterium Cellulosilyticum lentocellum.</title>
        <authorList>
            <consortium name="US DOE Joint Genome Institute"/>
            <person name="Miller D.A."/>
            <person name="Suen G."/>
            <person name="Bruce D."/>
            <person name="Copeland A."/>
            <person name="Cheng J.F."/>
            <person name="Detter C."/>
            <person name="Goodwin L.A."/>
            <person name="Han C.S."/>
            <person name="Hauser L.J."/>
            <person name="Land M.L."/>
            <person name="Lapidus A."/>
            <person name="Lucas S."/>
            <person name="Meincke L."/>
            <person name="Pitluck S."/>
            <person name="Tapia R."/>
            <person name="Teshima H."/>
            <person name="Woyke T."/>
            <person name="Fox B.G."/>
            <person name="Angert E.R."/>
            <person name="Currie C.R."/>
        </authorList>
    </citation>
    <scope>NUCLEOTIDE SEQUENCE [LARGE SCALE GENOMIC DNA]</scope>
    <source>
        <strain evidence="3">ATCC 49066 / DSM 5427 / NCIMB 11756 / RHM5</strain>
    </source>
</reference>
<name>F2JJK3_CELLD</name>
<keyword evidence="3" id="KW-1185">Reference proteome</keyword>
<protein>
    <submittedName>
        <fullName evidence="2">Uncharacterized protein</fullName>
    </submittedName>
</protein>
<dbReference type="STRING" id="642492.Clole_3919"/>
<feature type="chain" id="PRO_5038878450" evidence="1">
    <location>
        <begin position="26"/>
        <end position="110"/>
    </location>
</feature>
<sequence length="110" mass="12032">MGKRVKKLVLSIALMGALMVPGQMAFASELSNADVINDADSSTEIPKAVVSKFKENVVITYDTLEEVAESYYYTEFSGGLWWSGTLYLISTKKTSAGYMAFYSGTLFANT</sequence>
<feature type="signal peptide" evidence="1">
    <location>
        <begin position="1"/>
        <end position="25"/>
    </location>
</feature>
<evidence type="ECO:0000313" key="2">
    <source>
        <dbReference type="EMBL" id="ADZ85598.1"/>
    </source>
</evidence>
<dbReference type="Proteomes" id="UP000008467">
    <property type="component" value="Chromosome"/>
</dbReference>
<evidence type="ECO:0000256" key="1">
    <source>
        <dbReference type="SAM" id="SignalP"/>
    </source>
</evidence>
<proteinExistence type="predicted"/>
<dbReference type="KEGG" id="cle:Clole_3919"/>
<dbReference type="HOGENOM" id="CLU_2166473_0_0_9"/>
<dbReference type="AlphaFoldDB" id="F2JJK3"/>
<dbReference type="EMBL" id="CP002582">
    <property type="protein sequence ID" value="ADZ85598.1"/>
    <property type="molecule type" value="Genomic_DNA"/>
</dbReference>
<keyword evidence="1" id="KW-0732">Signal</keyword>
<dbReference type="RefSeq" id="WP_013658871.1">
    <property type="nucleotide sequence ID" value="NC_015275.1"/>
</dbReference>
<evidence type="ECO:0000313" key="3">
    <source>
        <dbReference type="Proteomes" id="UP000008467"/>
    </source>
</evidence>
<organism evidence="2 3">
    <name type="scientific">Cellulosilyticum lentocellum (strain ATCC 49066 / DSM 5427 / NCIMB 11756 / RHM5)</name>
    <name type="common">Clostridium lentocellum</name>
    <dbReference type="NCBI Taxonomy" id="642492"/>
    <lineage>
        <taxon>Bacteria</taxon>
        <taxon>Bacillati</taxon>
        <taxon>Bacillota</taxon>
        <taxon>Clostridia</taxon>
        <taxon>Lachnospirales</taxon>
        <taxon>Cellulosilyticaceae</taxon>
        <taxon>Cellulosilyticum</taxon>
    </lineage>
</organism>
<accession>F2JJK3</accession>
<gene>
    <name evidence="2" type="ordered locus">Clole_3919</name>
</gene>